<dbReference type="EMBL" id="LT837803">
    <property type="protein sequence ID" value="SMB27229.1"/>
    <property type="molecule type" value="Genomic_DNA"/>
</dbReference>
<dbReference type="PANTHER" id="PTHR30383:SF24">
    <property type="entry name" value="THIOESTERASE 1_PROTEASE 1_LYSOPHOSPHOLIPASE L1"/>
    <property type="match status" value="1"/>
</dbReference>
<organism evidence="3 4">
    <name type="scientific">Sterolibacterium denitrificans</name>
    <dbReference type="NCBI Taxonomy" id="157592"/>
    <lineage>
        <taxon>Bacteria</taxon>
        <taxon>Pseudomonadati</taxon>
        <taxon>Pseudomonadota</taxon>
        <taxon>Betaproteobacteria</taxon>
        <taxon>Nitrosomonadales</taxon>
        <taxon>Sterolibacteriaceae</taxon>
        <taxon>Sterolibacterium</taxon>
    </lineage>
</organism>
<feature type="signal peptide" evidence="1">
    <location>
        <begin position="1"/>
        <end position="24"/>
    </location>
</feature>
<dbReference type="GO" id="GO:0008233">
    <property type="term" value="F:peptidase activity"/>
    <property type="evidence" value="ECO:0007669"/>
    <property type="project" value="UniProtKB-KW"/>
</dbReference>
<dbReference type="CDD" id="cd01822">
    <property type="entry name" value="Lysophospholipase_L1_like"/>
    <property type="match status" value="1"/>
</dbReference>
<name>A0A7Z7HTE4_9PROT</name>
<evidence type="ECO:0000259" key="2">
    <source>
        <dbReference type="Pfam" id="PF13472"/>
    </source>
</evidence>
<dbReference type="InterPro" id="IPR036514">
    <property type="entry name" value="SGNH_hydro_sf"/>
</dbReference>
<sequence>MLRILRSIFWLMFLFAANSAPALATETILVMGDSLSAGYGIAKEQSWPALLSVRLHAEKFDYGMVNLSISGETSAGGRARLPAALKTHRPAVVILALGANDGLRGLPLAQMRENLASMIRQSQSHKARVLLVGMRLPPNYGAEYEAQFAAVYAELARQYKVALLPFLFEGFAEQRAAFQADGLHPTAATQPLMLENVWPVLKPLLKRPGR</sequence>
<feature type="domain" description="SGNH hydrolase-type esterase" evidence="2">
    <location>
        <begin position="30"/>
        <end position="188"/>
    </location>
</feature>
<dbReference type="InterPro" id="IPR051532">
    <property type="entry name" value="Ester_Hydrolysis_Enzymes"/>
</dbReference>
<keyword evidence="4" id="KW-1185">Reference proteome</keyword>
<evidence type="ECO:0000256" key="1">
    <source>
        <dbReference type="SAM" id="SignalP"/>
    </source>
</evidence>
<evidence type="ECO:0000313" key="4">
    <source>
        <dbReference type="Proteomes" id="UP000242886"/>
    </source>
</evidence>
<dbReference type="Gene3D" id="3.40.50.1110">
    <property type="entry name" value="SGNH hydrolase"/>
    <property type="match status" value="1"/>
</dbReference>
<reference evidence="3" key="1">
    <citation type="submission" date="2017-03" db="EMBL/GenBank/DDBJ databases">
        <authorList>
            <consortium name="AG Boll"/>
        </authorList>
    </citation>
    <scope>NUCLEOTIDE SEQUENCE [LARGE SCALE GENOMIC DNA]</scope>
    <source>
        <strain evidence="3">Chol</strain>
    </source>
</reference>
<proteinExistence type="predicted"/>
<dbReference type="EC" id="3.1.1.5" evidence="3"/>
<dbReference type="GO" id="GO:0006629">
    <property type="term" value="P:lipid metabolic process"/>
    <property type="evidence" value="ECO:0007669"/>
    <property type="project" value="InterPro"/>
</dbReference>
<protein>
    <submittedName>
        <fullName evidence="3">Multifunctional acyl-CoA thioesterase I and protease I and lysophospholipase L1</fullName>
        <ecNumber evidence="3">3.1.1.5</ecNumber>
        <ecNumber evidence="3">3.1.2.-</ecNumber>
    </submittedName>
</protein>
<feature type="chain" id="PRO_5031235303" evidence="1">
    <location>
        <begin position="25"/>
        <end position="210"/>
    </location>
</feature>
<accession>A0A7Z7HTE4</accession>
<dbReference type="GO" id="GO:0006508">
    <property type="term" value="P:proteolysis"/>
    <property type="evidence" value="ECO:0007669"/>
    <property type="project" value="UniProtKB-KW"/>
</dbReference>
<dbReference type="AlphaFoldDB" id="A0A7Z7HTE4"/>
<keyword evidence="3" id="KW-0378">Hydrolase</keyword>
<dbReference type="Proteomes" id="UP000242886">
    <property type="component" value="Chromosome SDENCHOL"/>
</dbReference>
<keyword evidence="3" id="KW-0645">Protease</keyword>
<dbReference type="InterPro" id="IPR013830">
    <property type="entry name" value="SGNH_hydro"/>
</dbReference>
<dbReference type="Pfam" id="PF13472">
    <property type="entry name" value="Lipase_GDSL_2"/>
    <property type="match status" value="1"/>
</dbReference>
<dbReference type="PANTHER" id="PTHR30383">
    <property type="entry name" value="THIOESTERASE 1/PROTEASE 1/LYSOPHOSPHOLIPASE L1"/>
    <property type="match status" value="1"/>
</dbReference>
<dbReference type="SUPFAM" id="SSF52266">
    <property type="entry name" value="SGNH hydrolase"/>
    <property type="match status" value="1"/>
</dbReference>
<dbReference type="InterPro" id="IPR008265">
    <property type="entry name" value="Lipase_GDSL_AS"/>
</dbReference>
<evidence type="ECO:0000313" key="3">
    <source>
        <dbReference type="EMBL" id="SMB27229.1"/>
    </source>
</evidence>
<dbReference type="PROSITE" id="PS01098">
    <property type="entry name" value="LIPASE_GDSL_SER"/>
    <property type="match status" value="1"/>
</dbReference>
<gene>
    <name evidence="3" type="primary">tesA</name>
    <name evidence="3" type="ORF">SDENCHOL_20332</name>
</gene>
<keyword evidence="1" id="KW-0732">Signal</keyword>
<dbReference type="GO" id="GO:0004622">
    <property type="term" value="F:phosphatidylcholine lysophospholipase activity"/>
    <property type="evidence" value="ECO:0007669"/>
    <property type="project" value="UniProtKB-EC"/>
</dbReference>
<dbReference type="EC" id="3.1.2.-" evidence="3"/>